<evidence type="ECO:0000256" key="2">
    <source>
        <dbReference type="ARBA" id="ARBA00003213"/>
    </source>
</evidence>
<comment type="similarity">
    <text evidence="3 10 13">Belongs to the IPP transferase family.</text>
</comment>
<comment type="subunit">
    <text evidence="10">Monomer.</text>
</comment>
<dbReference type="NCBIfam" id="TIGR00174">
    <property type="entry name" value="miaA"/>
    <property type="match status" value="1"/>
</dbReference>
<dbReference type="OrthoDB" id="9776390at2"/>
<feature type="site" description="Interaction with substrate tRNA" evidence="10">
    <location>
        <position position="124"/>
    </location>
</feature>
<evidence type="ECO:0000256" key="3">
    <source>
        <dbReference type="ARBA" id="ARBA00005842"/>
    </source>
</evidence>
<keyword evidence="4 10" id="KW-0808">Transferase</keyword>
<feature type="site" description="Interaction with substrate tRNA" evidence="10">
    <location>
        <position position="103"/>
    </location>
</feature>
<dbReference type="RefSeq" id="WP_124798332.1">
    <property type="nucleotide sequence ID" value="NZ_CP034170.1"/>
</dbReference>
<comment type="catalytic activity">
    <reaction evidence="9 10 11">
        <text>adenosine(37) in tRNA + dimethylallyl diphosphate = N(6)-dimethylallyladenosine(37) in tRNA + diphosphate</text>
        <dbReference type="Rhea" id="RHEA:26482"/>
        <dbReference type="Rhea" id="RHEA-COMP:10162"/>
        <dbReference type="Rhea" id="RHEA-COMP:10375"/>
        <dbReference type="ChEBI" id="CHEBI:33019"/>
        <dbReference type="ChEBI" id="CHEBI:57623"/>
        <dbReference type="ChEBI" id="CHEBI:74411"/>
        <dbReference type="ChEBI" id="CHEBI:74415"/>
        <dbReference type="EC" id="2.5.1.75"/>
    </reaction>
</comment>
<proteinExistence type="inferred from homology"/>
<sequence>MTALSRLIVIAGPTGAGKSDLAVDVAEKLDGEIVNADALQLYRGMDIGTAKLPVAQRRGIPHHQLDVLDITEYATVAAYQRAARADVEDILRRGKTPILVGGSGLYLQSVVDDLEFPATDAHVRAGLEAELVEVGELALHARLAALDPVAATAIEPRNGRKVVRALEVISLTGRPFSATMPTRGELRYRGIWFCVDRDTAELDQRIERRVRAMVEQGLLEEVRGLEKVGLRQGITASRALGYQQMLDVLDGVLNLEQAMLDTMAGTRRYVRRQRSWFRRDTRQIWLRADSTGLLAQVITAVKAP</sequence>
<gene>
    <name evidence="10 14" type="primary">miaA</name>
    <name evidence="14" type="ORF">EH165_05255</name>
</gene>
<evidence type="ECO:0000256" key="5">
    <source>
        <dbReference type="ARBA" id="ARBA00022694"/>
    </source>
</evidence>
<evidence type="ECO:0000313" key="15">
    <source>
        <dbReference type="Proteomes" id="UP000268084"/>
    </source>
</evidence>
<dbReference type="GO" id="GO:0005524">
    <property type="term" value="F:ATP binding"/>
    <property type="evidence" value="ECO:0007669"/>
    <property type="project" value="UniProtKB-UniRule"/>
</dbReference>
<evidence type="ECO:0000256" key="10">
    <source>
        <dbReference type="HAMAP-Rule" id="MF_00185"/>
    </source>
</evidence>
<keyword evidence="15" id="KW-1185">Reference proteome</keyword>
<evidence type="ECO:0000256" key="11">
    <source>
        <dbReference type="RuleBase" id="RU003783"/>
    </source>
</evidence>
<comment type="cofactor">
    <cofactor evidence="1 10">
        <name>Mg(2+)</name>
        <dbReference type="ChEBI" id="CHEBI:18420"/>
    </cofactor>
</comment>
<dbReference type="InterPro" id="IPR018022">
    <property type="entry name" value="IPT"/>
</dbReference>
<evidence type="ECO:0000256" key="9">
    <source>
        <dbReference type="ARBA" id="ARBA00049563"/>
    </source>
</evidence>
<dbReference type="Proteomes" id="UP000268084">
    <property type="component" value="Chromosome"/>
</dbReference>
<protein>
    <recommendedName>
        <fullName evidence="10">tRNA dimethylallyltransferase</fullName>
        <ecNumber evidence="10">2.5.1.75</ecNumber>
    </recommendedName>
    <alternativeName>
        <fullName evidence="10">Dimethylallyl diphosphate:tRNA dimethylallyltransferase</fullName>
        <shortName evidence="10">DMAPP:tRNA dimethylallyltransferase</shortName>
        <shortName evidence="10">DMATase</shortName>
    </alternativeName>
    <alternativeName>
        <fullName evidence="10">Isopentenyl-diphosphate:tRNA isopentenyltransferase</fullName>
        <shortName evidence="10">IPP transferase</shortName>
        <shortName evidence="10">IPPT</shortName>
        <shortName evidence="10">IPTase</shortName>
    </alternativeName>
</protein>
<keyword evidence="8 10" id="KW-0460">Magnesium</keyword>
<name>A0A3G8ZLJ4_9ACTN</name>
<reference evidence="14 15" key="2">
    <citation type="submission" date="2018-12" db="EMBL/GenBank/DDBJ databases">
        <title>Nakamurella antarcticus sp. nov., isolated from Antarctica South Shetland Islands soil.</title>
        <authorList>
            <person name="Peng F."/>
        </authorList>
    </citation>
    <scope>NUCLEOTIDE SEQUENCE [LARGE SCALE GENOMIC DNA]</scope>
    <source>
        <strain evidence="14 15">S14-144</strain>
    </source>
</reference>
<evidence type="ECO:0000256" key="1">
    <source>
        <dbReference type="ARBA" id="ARBA00001946"/>
    </source>
</evidence>
<evidence type="ECO:0000256" key="8">
    <source>
        <dbReference type="ARBA" id="ARBA00022842"/>
    </source>
</evidence>
<dbReference type="GO" id="GO:0052381">
    <property type="term" value="F:tRNA dimethylallyltransferase activity"/>
    <property type="evidence" value="ECO:0007669"/>
    <property type="project" value="UniProtKB-UniRule"/>
</dbReference>
<dbReference type="PANTHER" id="PTHR11088:SF60">
    <property type="entry name" value="TRNA DIMETHYLALLYLTRANSFERASE"/>
    <property type="match status" value="1"/>
</dbReference>
<dbReference type="InterPro" id="IPR027417">
    <property type="entry name" value="P-loop_NTPase"/>
</dbReference>
<comment type="function">
    <text evidence="2 10 12">Catalyzes the transfer of a dimethylallyl group onto the adenine at position 37 in tRNAs that read codons beginning with uridine, leading to the formation of N6-(dimethylallyl)adenosine (i(6)A).</text>
</comment>
<dbReference type="Gene3D" id="1.10.20.140">
    <property type="match status" value="1"/>
</dbReference>
<evidence type="ECO:0000256" key="4">
    <source>
        <dbReference type="ARBA" id="ARBA00022679"/>
    </source>
</evidence>
<reference evidence="14 15" key="1">
    <citation type="submission" date="2018-11" db="EMBL/GenBank/DDBJ databases">
        <authorList>
            <person name="Da X."/>
        </authorList>
    </citation>
    <scope>NUCLEOTIDE SEQUENCE [LARGE SCALE GENOMIC DNA]</scope>
    <source>
        <strain evidence="14 15">S14-144</strain>
    </source>
</reference>
<dbReference type="Gene3D" id="3.40.50.300">
    <property type="entry name" value="P-loop containing nucleotide triphosphate hydrolases"/>
    <property type="match status" value="1"/>
</dbReference>
<evidence type="ECO:0000256" key="7">
    <source>
        <dbReference type="ARBA" id="ARBA00022840"/>
    </source>
</evidence>
<keyword evidence="6 10" id="KW-0547">Nucleotide-binding</keyword>
<evidence type="ECO:0000256" key="12">
    <source>
        <dbReference type="RuleBase" id="RU003784"/>
    </source>
</evidence>
<dbReference type="AlphaFoldDB" id="A0A3G8ZLJ4"/>
<dbReference type="SUPFAM" id="SSF52540">
    <property type="entry name" value="P-loop containing nucleoside triphosphate hydrolases"/>
    <property type="match status" value="1"/>
</dbReference>
<keyword evidence="7 10" id="KW-0067">ATP-binding</keyword>
<dbReference type="KEGG" id="nak:EH165_05255"/>
<accession>A0A3G8ZLJ4</accession>
<dbReference type="Pfam" id="PF01715">
    <property type="entry name" value="IPPT"/>
    <property type="match status" value="1"/>
</dbReference>
<evidence type="ECO:0000256" key="13">
    <source>
        <dbReference type="RuleBase" id="RU003785"/>
    </source>
</evidence>
<comment type="caution">
    <text evidence="10">Lacks conserved residue(s) required for the propagation of feature annotation.</text>
</comment>
<dbReference type="EMBL" id="CP034170">
    <property type="protein sequence ID" value="AZI57647.1"/>
    <property type="molecule type" value="Genomic_DNA"/>
</dbReference>
<dbReference type="InterPro" id="IPR039657">
    <property type="entry name" value="Dimethylallyltransferase"/>
</dbReference>
<dbReference type="EC" id="2.5.1.75" evidence="10"/>
<dbReference type="HAMAP" id="MF_00185">
    <property type="entry name" value="IPP_trans"/>
    <property type="match status" value="1"/>
</dbReference>
<keyword evidence="5 10" id="KW-0819">tRNA processing</keyword>
<dbReference type="GO" id="GO:0006400">
    <property type="term" value="P:tRNA modification"/>
    <property type="evidence" value="ECO:0007669"/>
    <property type="project" value="TreeGrafter"/>
</dbReference>
<dbReference type="FunFam" id="1.10.20.140:FF:000001">
    <property type="entry name" value="tRNA dimethylallyltransferase"/>
    <property type="match status" value="1"/>
</dbReference>
<feature type="binding site" evidence="10">
    <location>
        <begin position="14"/>
        <end position="19"/>
    </location>
    <ligand>
        <name>substrate</name>
    </ligand>
</feature>
<dbReference type="PANTHER" id="PTHR11088">
    <property type="entry name" value="TRNA DIMETHYLALLYLTRANSFERASE"/>
    <property type="match status" value="1"/>
</dbReference>
<evidence type="ECO:0000313" key="14">
    <source>
        <dbReference type="EMBL" id="AZI57647.1"/>
    </source>
</evidence>
<evidence type="ECO:0000256" key="6">
    <source>
        <dbReference type="ARBA" id="ARBA00022741"/>
    </source>
</evidence>
<organism evidence="14 15">
    <name type="scientific">Nakamurella antarctica</name>
    <dbReference type="NCBI Taxonomy" id="1902245"/>
    <lineage>
        <taxon>Bacteria</taxon>
        <taxon>Bacillati</taxon>
        <taxon>Actinomycetota</taxon>
        <taxon>Actinomycetes</taxon>
        <taxon>Nakamurellales</taxon>
        <taxon>Nakamurellaceae</taxon>
        <taxon>Nakamurella</taxon>
    </lineage>
</organism>
<feature type="binding site" evidence="10">
    <location>
        <begin position="12"/>
        <end position="19"/>
    </location>
    <ligand>
        <name>ATP</name>
        <dbReference type="ChEBI" id="CHEBI:30616"/>
    </ligand>
</feature>